<reference evidence="2 3" key="1">
    <citation type="submission" date="2017-03" db="EMBL/GenBank/DDBJ databases">
        <authorList>
            <person name="Afonso C.L."/>
            <person name="Miller P.J."/>
            <person name="Scott M.A."/>
            <person name="Spackman E."/>
            <person name="Goraichik I."/>
            <person name="Dimitrov K.M."/>
            <person name="Suarez D.L."/>
            <person name="Swayne D.E."/>
        </authorList>
    </citation>
    <scope>NUCLEOTIDE SEQUENCE [LARGE SCALE GENOMIC DNA]</scope>
    <source>
        <strain evidence="2 3">CECT 7691</strain>
    </source>
</reference>
<dbReference type="Gene3D" id="3.20.20.140">
    <property type="entry name" value="Metal-dependent hydrolases"/>
    <property type="match status" value="1"/>
</dbReference>
<dbReference type="NCBIfam" id="NF011984">
    <property type="entry name" value="PRK15446.1-5"/>
    <property type="match status" value="1"/>
</dbReference>
<sequence>MQELSIRNARIVTADAVVDGTVKLRDGIIAAVDSGPAAPADAIDFGGDYLLPGLVELHTDNLEKHLQPRPGVFWPNAVASICAHDLQVAGAGITTVYDAISVGEYREDSGRKELLPKAVAAIKRARDEGLLRAEHLLHLRCEVGDSQVVAMFEPFADDPLVQLVSLMDHTPGQRQWRDMASFKRFHQERGLTDAEFRAEIETRRISQARYADRHRQQIIALVRDRDIPLASHDDTTEEHVEEAHAAGMTISEFPCSTVAAHKARARDMGIIMGAPNVVRGGSHSGNVSALELGGLGLLDGLSSDYVPASLIHAAFVLVDRLGFSMPDAVATVTRNPARMARLDDRGEIAVGKRADLVRVGVIDDLPVVRTTWREGRQVV</sequence>
<dbReference type="PIRSF" id="PIRSF038971">
    <property type="entry name" value="PhnM"/>
    <property type="match status" value="1"/>
</dbReference>
<proteinExistence type="predicted"/>
<dbReference type="InterPro" id="IPR051781">
    <property type="entry name" value="Metallo-dep_Hydrolase"/>
</dbReference>
<gene>
    <name evidence="2" type="primary">phnM</name>
    <name evidence="2" type="ORF">OCH7691_04042</name>
</gene>
<dbReference type="NCBIfam" id="NF011981">
    <property type="entry name" value="PRK15446.1-2"/>
    <property type="match status" value="1"/>
</dbReference>
<dbReference type="GO" id="GO:0019700">
    <property type="term" value="P:organic phosphonate catabolic process"/>
    <property type="evidence" value="ECO:0007669"/>
    <property type="project" value="InterPro"/>
</dbReference>
<keyword evidence="2" id="KW-0378">Hydrolase</keyword>
<dbReference type="NCBIfam" id="NF011990">
    <property type="entry name" value="PRK15446.2-6"/>
    <property type="match status" value="1"/>
</dbReference>
<dbReference type="Gene3D" id="2.30.40.10">
    <property type="entry name" value="Urease, subunit C, domain 1"/>
    <property type="match status" value="2"/>
</dbReference>
<dbReference type="PANTHER" id="PTHR43135">
    <property type="entry name" value="ALPHA-D-RIBOSE 1-METHYLPHOSPHONATE 5-TRIPHOSPHATE DIPHOSPHATASE"/>
    <property type="match status" value="1"/>
</dbReference>
<dbReference type="InterPro" id="IPR032466">
    <property type="entry name" value="Metal_Hydrolase"/>
</dbReference>
<dbReference type="GO" id="GO:0016810">
    <property type="term" value="F:hydrolase activity, acting on carbon-nitrogen (but not peptide) bonds"/>
    <property type="evidence" value="ECO:0007669"/>
    <property type="project" value="InterPro"/>
</dbReference>
<dbReference type="OrthoDB" id="9785413at2"/>
<organism evidence="2 3">
    <name type="scientific">Oceanibacterium hippocampi</name>
    <dbReference type="NCBI Taxonomy" id="745714"/>
    <lineage>
        <taxon>Bacteria</taxon>
        <taxon>Pseudomonadati</taxon>
        <taxon>Pseudomonadota</taxon>
        <taxon>Alphaproteobacteria</taxon>
        <taxon>Sneathiellales</taxon>
        <taxon>Sneathiellaceae</taxon>
        <taxon>Oceanibacterium</taxon>
    </lineage>
</organism>
<protein>
    <submittedName>
        <fullName evidence="2">Alpha-D-ribose 1-methylphosphonate 5-triphosphate diphosphatase</fullName>
        <ecNumber evidence="2">3.6.1.63</ecNumber>
    </submittedName>
</protein>
<dbReference type="AlphaFoldDB" id="A0A1Y5U393"/>
<feature type="domain" description="Amidohydrolase 3" evidence="1">
    <location>
        <begin position="225"/>
        <end position="379"/>
    </location>
</feature>
<dbReference type="RefSeq" id="WP_085885367.1">
    <property type="nucleotide sequence ID" value="NZ_FWFR01000004.1"/>
</dbReference>
<dbReference type="FunCoup" id="A0A1Y5U393">
    <property type="interactions" value="22"/>
</dbReference>
<accession>A0A1Y5U393</accession>
<dbReference type="SUPFAM" id="SSF51556">
    <property type="entry name" value="Metallo-dependent hydrolases"/>
    <property type="match status" value="1"/>
</dbReference>
<name>A0A1Y5U393_9PROT</name>
<dbReference type="InterPro" id="IPR011059">
    <property type="entry name" value="Metal-dep_hydrolase_composite"/>
</dbReference>
<dbReference type="NCBIfam" id="NF011987">
    <property type="entry name" value="PRK15446.2-3"/>
    <property type="match status" value="1"/>
</dbReference>
<evidence type="ECO:0000313" key="2">
    <source>
        <dbReference type="EMBL" id="SLN76117.1"/>
    </source>
</evidence>
<keyword evidence="3" id="KW-1185">Reference proteome</keyword>
<dbReference type="InterPro" id="IPR013108">
    <property type="entry name" value="Amidohydro_3"/>
</dbReference>
<dbReference type="PANTHER" id="PTHR43135:SF3">
    <property type="entry name" value="ALPHA-D-RIBOSE 1-METHYLPHOSPHONATE 5-TRIPHOSPHATE DIPHOSPHATASE"/>
    <property type="match status" value="1"/>
</dbReference>
<dbReference type="NCBIfam" id="TIGR02318">
    <property type="entry name" value="phosphono_phnM"/>
    <property type="match status" value="1"/>
</dbReference>
<dbReference type="SUPFAM" id="SSF51338">
    <property type="entry name" value="Composite domain of metallo-dependent hydrolases"/>
    <property type="match status" value="1"/>
</dbReference>
<evidence type="ECO:0000259" key="1">
    <source>
        <dbReference type="Pfam" id="PF07969"/>
    </source>
</evidence>
<evidence type="ECO:0000313" key="3">
    <source>
        <dbReference type="Proteomes" id="UP000193200"/>
    </source>
</evidence>
<dbReference type="InterPro" id="IPR012696">
    <property type="entry name" value="PhnM"/>
</dbReference>
<dbReference type="InParanoid" id="A0A1Y5U393"/>
<dbReference type="EC" id="3.6.1.63" evidence="2"/>
<dbReference type="Proteomes" id="UP000193200">
    <property type="component" value="Unassembled WGS sequence"/>
</dbReference>
<dbReference type="CDD" id="cd01306">
    <property type="entry name" value="PhnM"/>
    <property type="match status" value="1"/>
</dbReference>
<dbReference type="EMBL" id="FWFR01000004">
    <property type="protein sequence ID" value="SLN76117.1"/>
    <property type="molecule type" value="Genomic_DNA"/>
</dbReference>
<dbReference type="Pfam" id="PF07969">
    <property type="entry name" value="Amidohydro_3"/>
    <property type="match status" value="1"/>
</dbReference>